<gene>
    <name evidence="2" type="ORF">S01H1_68926</name>
</gene>
<name>X0YGG1_9ZZZZ</name>
<comment type="caution">
    <text evidence="2">The sequence shown here is derived from an EMBL/GenBank/DDBJ whole genome shotgun (WGS) entry which is preliminary data.</text>
</comment>
<evidence type="ECO:0000259" key="1">
    <source>
        <dbReference type="Pfam" id="PF05670"/>
    </source>
</evidence>
<feature type="domain" description="NFACT RNA-binding" evidence="1">
    <location>
        <begin position="3"/>
        <end position="104"/>
    </location>
</feature>
<sequence length="121" mass="13889">MAKFKEMVTDQGSFVFAGKSAKNNEELVEQVGKNELVFHTAGPGSPFVNIKGKARRGDIKEAAIFCAKHSKDWRDTRLDVKVHKFKGKHIYKDKSMKLGTFGVKKFKIVRVKKEWIEEFKE</sequence>
<organism evidence="2">
    <name type="scientific">marine sediment metagenome</name>
    <dbReference type="NCBI Taxonomy" id="412755"/>
    <lineage>
        <taxon>unclassified sequences</taxon>
        <taxon>metagenomes</taxon>
        <taxon>ecological metagenomes</taxon>
    </lineage>
</organism>
<accession>X0YGG1</accession>
<dbReference type="InterPro" id="IPR008532">
    <property type="entry name" value="NFACT_RNA-bd"/>
</dbReference>
<protein>
    <recommendedName>
        <fullName evidence="1">NFACT RNA-binding domain-containing protein</fullName>
    </recommendedName>
</protein>
<evidence type="ECO:0000313" key="2">
    <source>
        <dbReference type="EMBL" id="GAG35911.1"/>
    </source>
</evidence>
<dbReference type="AlphaFoldDB" id="X0YGG1"/>
<dbReference type="Pfam" id="PF05670">
    <property type="entry name" value="NFACT-R_1"/>
    <property type="match status" value="1"/>
</dbReference>
<reference evidence="2" key="1">
    <citation type="journal article" date="2014" name="Front. Microbiol.">
        <title>High frequency of phylogenetically diverse reductive dehalogenase-homologous genes in deep subseafloor sedimentary metagenomes.</title>
        <authorList>
            <person name="Kawai M."/>
            <person name="Futagami T."/>
            <person name="Toyoda A."/>
            <person name="Takaki Y."/>
            <person name="Nishi S."/>
            <person name="Hori S."/>
            <person name="Arai W."/>
            <person name="Tsubouchi T."/>
            <person name="Morono Y."/>
            <person name="Uchiyama I."/>
            <person name="Ito T."/>
            <person name="Fujiyama A."/>
            <person name="Inagaki F."/>
            <person name="Takami H."/>
        </authorList>
    </citation>
    <scope>NUCLEOTIDE SEQUENCE</scope>
    <source>
        <strain evidence="2">Expedition CK06-06</strain>
    </source>
</reference>
<dbReference type="EMBL" id="BARS01045727">
    <property type="protein sequence ID" value="GAG35911.1"/>
    <property type="molecule type" value="Genomic_DNA"/>
</dbReference>
<proteinExistence type="predicted"/>